<evidence type="ECO:0000256" key="2">
    <source>
        <dbReference type="ARBA" id="ARBA00023136"/>
    </source>
</evidence>
<keyword evidence="3" id="KW-1133">Transmembrane helix</keyword>
<sequence length="212" mass="23492">MAPTDDIGNRKLGGICWIFIILLLFLVPFTVLFVVLEVVPSKYTADYPVFTLNQATVYNFNFTLIGGRGANNSSFLVDTNVNVTILYLNPNRHVTISYDRLTISAVYLGEAIVVPTVLPASVQRPKIAGALSAFLNGHSVPVAGTGLDKMALIPVNITVDGWIAWDRPDWNHEWCSGKMHVNCPYFLRSGYTGDYDLQQTCNVEVDEDVFKT</sequence>
<proteinExistence type="predicted"/>
<dbReference type="AlphaFoldDB" id="A0AAV0DYT1"/>
<dbReference type="Proteomes" id="UP001152523">
    <property type="component" value="Unassembled WGS sequence"/>
</dbReference>
<evidence type="ECO:0000256" key="3">
    <source>
        <dbReference type="SAM" id="Phobius"/>
    </source>
</evidence>
<comment type="subcellular location">
    <subcellularLocation>
        <location evidence="1">Membrane</location>
    </subcellularLocation>
</comment>
<dbReference type="PANTHER" id="PTHR31415">
    <property type="entry name" value="OS05G0367900 PROTEIN"/>
    <property type="match status" value="1"/>
</dbReference>
<evidence type="ECO:0000313" key="4">
    <source>
        <dbReference type="EMBL" id="CAH9113127.1"/>
    </source>
</evidence>
<dbReference type="GO" id="GO:0009506">
    <property type="term" value="C:plasmodesma"/>
    <property type="evidence" value="ECO:0007669"/>
    <property type="project" value="TreeGrafter"/>
</dbReference>
<name>A0AAV0DYT1_9ASTE</name>
<dbReference type="GO" id="GO:0005886">
    <property type="term" value="C:plasma membrane"/>
    <property type="evidence" value="ECO:0007669"/>
    <property type="project" value="TreeGrafter"/>
</dbReference>
<evidence type="ECO:0008006" key="6">
    <source>
        <dbReference type="Google" id="ProtNLM"/>
    </source>
</evidence>
<organism evidence="4 5">
    <name type="scientific">Cuscuta epithymum</name>
    <dbReference type="NCBI Taxonomy" id="186058"/>
    <lineage>
        <taxon>Eukaryota</taxon>
        <taxon>Viridiplantae</taxon>
        <taxon>Streptophyta</taxon>
        <taxon>Embryophyta</taxon>
        <taxon>Tracheophyta</taxon>
        <taxon>Spermatophyta</taxon>
        <taxon>Magnoliopsida</taxon>
        <taxon>eudicotyledons</taxon>
        <taxon>Gunneridae</taxon>
        <taxon>Pentapetalae</taxon>
        <taxon>asterids</taxon>
        <taxon>lamiids</taxon>
        <taxon>Solanales</taxon>
        <taxon>Convolvulaceae</taxon>
        <taxon>Cuscuteae</taxon>
        <taxon>Cuscuta</taxon>
        <taxon>Cuscuta subgen. Cuscuta</taxon>
    </lineage>
</organism>
<dbReference type="InterPro" id="IPR044839">
    <property type="entry name" value="NDR1-like"/>
</dbReference>
<evidence type="ECO:0000256" key="1">
    <source>
        <dbReference type="ARBA" id="ARBA00004370"/>
    </source>
</evidence>
<feature type="transmembrane region" description="Helical" evidence="3">
    <location>
        <begin position="12"/>
        <end position="36"/>
    </location>
</feature>
<comment type="caution">
    <text evidence="4">The sequence shown here is derived from an EMBL/GenBank/DDBJ whole genome shotgun (WGS) entry which is preliminary data.</text>
</comment>
<dbReference type="PANTHER" id="PTHR31415:SF166">
    <property type="entry name" value="LATE EMBRYOGENESIS ABUNDANT (LEA) HYDROXYPROLINE-RICH GLYCOPROTEIN FAMILY"/>
    <property type="match status" value="1"/>
</dbReference>
<gene>
    <name evidence="4" type="ORF">CEPIT_LOCUS20171</name>
</gene>
<keyword evidence="3" id="KW-0812">Transmembrane</keyword>
<reference evidence="4" key="1">
    <citation type="submission" date="2022-07" db="EMBL/GenBank/DDBJ databases">
        <authorList>
            <person name="Macas J."/>
            <person name="Novak P."/>
            <person name="Neumann P."/>
        </authorList>
    </citation>
    <scope>NUCLEOTIDE SEQUENCE</scope>
</reference>
<evidence type="ECO:0000313" key="5">
    <source>
        <dbReference type="Proteomes" id="UP001152523"/>
    </source>
</evidence>
<dbReference type="EMBL" id="CAMAPF010000204">
    <property type="protein sequence ID" value="CAH9113127.1"/>
    <property type="molecule type" value="Genomic_DNA"/>
</dbReference>
<protein>
    <recommendedName>
        <fullName evidence="6">Late embryogenesis abundant protein LEA-2 subgroup domain-containing protein</fullName>
    </recommendedName>
</protein>
<accession>A0AAV0DYT1</accession>
<keyword evidence="5" id="KW-1185">Reference proteome</keyword>
<keyword evidence="2 3" id="KW-0472">Membrane</keyword>
<dbReference type="GO" id="GO:0098542">
    <property type="term" value="P:defense response to other organism"/>
    <property type="evidence" value="ECO:0007669"/>
    <property type="project" value="InterPro"/>
</dbReference>